<accession>A0ABQ9L929</accession>
<protein>
    <recommendedName>
        <fullName evidence="4">CCHC-type domain-containing protein</fullName>
    </recommendedName>
</protein>
<keyword evidence="3" id="KW-1185">Reference proteome</keyword>
<organism evidence="2 3">
    <name type="scientific">Hevea brasiliensis</name>
    <name type="common">Para rubber tree</name>
    <name type="synonym">Siphonia brasiliensis</name>
    <dbReference type="NCBI Taxonomy" id="3981"/>
    <lineage>
        <taxon>Eukaryota</taxon>
        <taxon>Viridiplantae</taxon>
        <taxon>Streptophyta</taxon>
        <taxon>Embryophyta</taxon>
        <taxon>Tracheophyta</taxon>
        <taxon>Spermatophyta</taxon>
        <taxon>Magnoliopsida</taxon>
        <taxon>eudicotyledons</taxon>
        <taxon>Gunneridae</taxon>
        <taxon>Pentapetalae</taxon>
        <taxon>rosids</taxon>
        <taxon>fabids</taxon>
        <taxon>Malpighiales</taxon>
        <taxon>Euphorbiaceae</taxon>
        <taxon>Crotonoideae</taxon>
        <taxon>Micrandreae</taxon>
        <taxon>Hevea</taxon>
    </lineage>
</organism>
<sequence length="209" mass="24292">MEEDYQKALYDGPWVVLGSYLFVKHWSMEFDHSKEEVESIMAWIRLLGLPIHFYRKQVLREIEKVVGLVTKVDCNTSDILRGKFVRLVVFVNFREPLVLKFLLNENEQVIKYECLMEVCFQCGRYGHPIPMCTFKGEQSENNEDKNGVNEEGRCNEQEGKGSYGPWIVISRRGRSNQWKAKPVIKGGGSRFQILREHVDEEGTKRGEAV</sequence>
<feature type="region of interest" description="Disordered" evidence="1">
    <location>
        <begin position="137"/>
        <end position="158"/>
    </location>
</feature>
<dbReference type="Proteomes" id="UP001174677">
    <property type="component" value="Chromosome 13"/>
</dbReference>
<evidence type="ECO:0008006" key="4">
    <source>
        <dbReference type="Google" id="ProtNLM"/>
    </source>
</evidence>
<dbReference type="EMBL" id="JARPOI010000013">
    <property type="protein sequence ID" value="KAJ9162496.1"/>
    <property type="molecule type" value="Genomic_DNA"/>
</dbReference>
<dbReference type="PANTHER" id="PTHR31286">
    <property type="entry name" value="GLYCINE-RICH CELL WALL STRUCTURAL PROTEIN 1.8-LIKE"/>
    <property type="match status" value="1"/>
</dbReference>
<dbReference type="InterPro" id="IPR040256">
    <property type="entry name" value="At4g02000-like"/>
</dbReference>
<reference evidence="2" key="1">
    <citation type="journal article" date="2023" name="Plant Biotechnol. J.">
        <title>Chromosome-level wild Hevea brasiliensis genome provides new tools for genomic-assisted breeding and valuable loci to elevate rubber yield.</title>
        <authorList>
            <person name="Cheng H."/>
            <person name="Song X."/>
            <person name="Hu Y."/>
            <person name="Wu T."/>
            <person name="Yang Q."/>
            <person name="An Z."/>
            <person name="Feng S."/>
            <person name="Deng Z."/>
            <person name="Wu W."/>
            <person name="Zeng X."/>
            <person name="Tu M."/>
            <person name="Wang X."/>
            <person name="Huang H."/>
        </authorList>
    </citation>
    <scope>NUCLEOTIDE SEQUENCE</scope>
    <source>
        <strain evidence="2">MT/VB/25A 57/8</strain>
    </source>
</reference>
<proteinExistence type="predicted"/>
<name>A0ABQ9L929_HEVBR</name>
<evidence type="ECO:0000313" key="3">
    <source>
        <dbReference type="Proteomes" id="UP001174677"/>
    </source>
</evidence>
<dbReference type="PANTHER" id="PTHR31286:SF99">
    <property type="entry name" value="DUF4283 DOMAIN-CONTAINING PROTEIN"/>
    <property type="match status" value="1"/>
</dbReference>
<feature type="compositionally biased region" description="Basic and acidic residues" evidence="1">
    <location>
        <begin position="142"/>
        <end position="158"/>
    </location>
</feature>
<gene>
    <name evidence="2" type="ORF">P3X46_022263</name>
</gene>
<comment type="caution">
    <text evidence="2">The sequence shown here is derived from an EMBL/GenBank/DDBJ whole genome shotgun (WGS) entry which is preliminary data.</text>
</comment>
<evidence type="ECO:0000313" key="2">
    <source>
        <dbReference type="EMBL" id="KAJ9162496.1"/>
    </source>
</evidence>
<evidence type="ECO:0000256" key="1">
    <source>
        <dbReference type="SAM" id="MobiDB-lite"/>
    </source>
</evidence>